<feature type="region of interest" description="Disordered" evidence="1">
    <location>
        <begin position="1"/>
        <end position="78"/>
    </location>
</feature>
<dbReference type="PANTHER" id="PTHR34418:SF3">
    <property type="entry name" value="NUCLEAR PORE COMPLEX PROTEIN NUP214"/>
    <property type="match status" value="1"/>
</dbReference>
<feature type="region of interest" description="Disordered" evidence="1">
    <location>
        <begin position="351"/>
        <end position="438"/>
    </location>
</feature>
<feature type="compositionally biased region" description="Low complexity" evidence="1">
    <location>
        <begin position="262"/>
        <end position="280"/>
    </location>
</feature>
<dbReference type="InterPro" id="IPR044694">
    <property type="entry name" value="NUP214"/>
</dbReference>
<proteinExistence type="predicted"/>
<evidence type="ECO:0000256" key="1">
    <source>
        <dbReference type="SAM" id="MobiDB-lite"/>
    </source>
</evidence>
<evidence type="ECO:0000313" key="2">
    <source>
        <dbReference type="EMBL" id="JAD91976.1"/>
    </source>
</evidence>
<dbReference type="GO" id="GO:0017056">
    <property type="term" value="F:structural constituent of nuclear pore"/>
    <property type="evidence" value="ECO:0007669"/>
    <property type="project" value="InterPro"/>
</dbReference>
<sequence length="438" mass="44812">MAAISQEKSSGSPKSSIVESYASRLHSPSEVQDVKAEPSGPQQNSYFKWVKESTGPSQGSEQKHFELPGQMKSADQSSKLASSSAALFSYTHKGARDNISPSNVASFGTTHTVPKSNTLTFKTTIIPKCNANTGPNIFPSMATAKTSQSPLSVQTPPGDSGGASTLKNRQDDQAMPSLGNMKGLGVSPQNKGGIFRDISKSSPTSEQSKPALLQEKTGQPGSVSDVVQNNVKDTHEVAPQPPAFVPAPGTQSSSYSIKPGFSSSSTSASSTVQASAAKTSDVLSPTVSSILLSQKPMPKGPPSIPEGTVSSSLPSVPTPVKDSSTGLSKNMSKSEVVTPEVTSTIISASMTSVVSATETKPPLPPTAGASLPSTPVSAPKMVPTTAESVVTSTGKDVGPSNLSTDEDDMEEEAPSASADLNLGALGGFGLSSQPSSSP</sequence>
<name>A0A0A9DW06_ARUDO</name>
<protein>
    <submittedName>
        <fullName evidence="2">Uncharacterized protein</fullName>
    </submittedName>
</protein>
<reference evidence="2" key="1">
    <citation type="submission" date="2014-09" db="EMBL/GenBank/DDBJ databases">
        <authorList>
            <person name="Magalhaes I.L.F."/>
            <person name="Oliveira U."/>
            <person name="Santos F.R."/>
            <person name="Vidigal T.H.D.A."/>
            <person name="Brescovit A.D."/>
            <person name="Santos A.J."/>
        </authorList>
    </citation>
    <scope>NUCLEOTIDE SEQUENCE</scope>
    <source>
        <tissue evidence="2">Shoot tissue taken approximately 20 cm above the soil surface</tissue>
    </source>
</reference>
<dbReference type="PANTHER" id="PTHR34418">
    <property type="entry name" value="NUCLEAR PORE COMPLEX PROTEIN NUP214 ISOFORM X1"/>
    <property type="match status" value="1"/>
</dbReference>
<feature type="region of interest" description="Disordered" evidence="1">
    <location>
        <begin position="132"/>
        <end position="338"/>
    </location>
</feature>
<feature type="compositionally biased region" description="Polar residues" evidence="1">
    <location>
        <begin position="281"/>
        <end position="292"/>
    </location>
</feature>
<organism evidence="2">
    <name type="scientific">Arundo donax</name>
    <name type="common">Giant reed</name>
    <name type="synonym">Donax arundinaceus</name>
    <dbReference type="NCBI Taxonomy" id="35708"/>
    <lineage>
        <taxon>Eukaryota</taxon>
        <taxon>Viridiplantae</taxon>
        <taxon>Streptophyta</taxon>
        <taxon>Embryophyta</taxon>
        <taxon>Tracheophyta</taxon>
        <taxon>Spermatophyta</taxon>
        <taxon>Magnoliopsida</taxon>
        <taxon>Liliopsida</taxon>
        <taxon>Poales</taxon>
        <taxon>Poaceae</taxon>
        <taxon>PACMAD clade</taxon>
        <taxon>Arundinoideae</taxon>
        <taxon>Arundineae</taxon>
        <taxon>Arundo</taxon>
    </lineage>
</organism>
<feature type="compositionally biased region" description="Polar residues" evidence="1">
    <location>
        <begin position="385"/>
        <end position="394"/>
    </location>
</feature>
<dbReference type="GO" id="GO:0006405">
    <property type="term" value="P:RNA export from nucleus"/>
    <property type="evidence" value="ECO:0007669"/>
    <property type="project" value="InterPro"/>
</dbReference>
<reference evidence="2" key="2">
    <citation type="journal article" date="2015" name="Data Brief">
        <title>Shoot transcriptome of the giant reed, Arundo donax.</title>
        <authorList>
            <person name="Barrero R.A."/>
            <person name="Guerrero F.D."/>
            <person name="Moolhuijzen P."/>
            <person name="Goolsby J.A."/>
            <person name="Tidwell J."/>
            <person name="Bellgard S.E."/>
            <person name="Bellgard M.I."/>
        </authorList>
    </citation>
    <scope>NUCLEOTIDE SEQUENCE</scope>
    <source>
        <tissue evidence="2">Shoot tissue taken approximately 20 cm above the soil surface</tissue>
    </source>
</reference>
<feature type="compositionally biased region" description="Polar residues" evidence="1">
    <location>
        <begin position="143"/>
        <end position="167"/>
    </location>
</feature>
<dbReference type="EMBL" id="GBRH01205919">
    <property type="protein sequence ID" value="JAD91976.1"/>
    <property type="molecule type" value="Transcribed_RNA"/>
</dbReference>
<dbReference type="AlphaFoldDB" id="A0A0A9DW06"/>
<feature type="compositionally biased region" description="Acidic residues" evidence="1">
    <location>
        <begin position="404"/>
        <end position="413"/>
    </location>
</feature>
<feature type="compositionally biased region" description="Polar residues" evidence="1">
    <location>
        <begin position="321"/>
        <end position="338"/>
    </location>
</feature>
<feature type="compositionally biased region" description="Polar residues" evidence="1">
    <location>
        <begin position="216"/>
        <end position="231"/>
    </location>
</feature>
<feature type="compositionally biased region" description="Low complexity" evidence="1">
    <location>
        <begin position="1"/>
        <end position="20"/>
    </location>
</feature>
<feature type="compositionally biased region" description="Low complexity" evidence="1">
    <location>
        <begin position="308"/>
        <end position="320"/>
    </location>
</feature>
<accession>A0A0A9DW06</accession>